<dbReference type="Proteomes" id="UP001066276">
    <property type="component" value="Chromosome 10"/>
</dbReference>
<feature type="region of interest" description="Disordered" evidence="1">
    <location>
        <begin position="1"/>
        <end position="50"/>
    </location>
</feature>
<gene>
    <name evidence="2" type="ORF">NDU88_000739</name>
</gene>
<feature type="compositionally biased region" description="Gly residues" evidence="1">
    <location>
        <begin position="13"/>
        <end position="40"/>
    </location>
</feature>
<keyword evidence="3" id="KW-1185">Reference proteome</keyword>
<reference evidence="2" key="1">
    <citation type="journal article" date="2022" name="bioRxiv">
        <title>Sequencing and chromosome-scale assembly of the giantPleurodeles waltlgenome.</title>
        <authorList>
            <person name="Brown T."/>
            <person name="Elewa A."/>
            <person name="Iarovenko S."/>
            <person name="Subramanian E."/>
            <person name="Araus A.J."/>
            <person name="Petzold A."/>
            <person name="Susuki M."/>
            <person name="Suzuki K.-i.T."/>
            <person name="Hayashi T."/>
            <person name="Toyoda A."/>
            <person name="Oliveira C."/>
            <person name="Osipova E."/>
            <person name="Leigh N.D."/>
            <person name="Simon A."/>
            <person name="Yun M.H."/>
        </authorList>
    </citation>
    <scope>NUCLEOTIDE SEQUENCE</scope>
    <source>
        <strain evidence="2">20211129_DDA</strain>
        <tissue evidence="2">Liver</tissue>
    </source>
</reference>
<dbReference type="AlphaFoldDB" id="A0AAV7LVL8"/>
<name>A0AAV7LVL8_PLEWA</name>
<proteinExistence type="predicted"/>
<organism evidence="2 3">
    <name type="scientific">Pleurodeles waltl</name>
    <name type="common">Iberian ribbed newt</name>
    <dbReference type="NCBI Taxonomy" id="8319"/>
    <lineage>
        <taxon>Eukaryota</taxon>
        <taxon>Metazoa</taxon>
        <taxon>Chordata</taxon>
        <taxon>Craniata</taxon>
        <taxon>Vertebrata</taxon>
        <taxon>Euteleostomi</taxon>
        <taxon>Amphibia</taxon>
        <taxon>Batrachia</taxon>
        <taxon>Caudata</taxon>
        <taxon>Salamandroidea</taxon>
        <taxon>Salamandridae</taxon>
        <taxon>Pleurodelinae</taxon>
        <taxon>Pleurodeles</taxon>
    </lineage>
</organism>
<evidence type="ECO:0000256" key="1">
    <source>
        <dbReference type="SAM" id="MobiDB-lite"/>
    </source>
</evidence>
<protein>
    <submittedName>
        <fullName evidence="2">Uncharacterized protein</fullName>
    </submittedName>
</protein>
<comment type="caution">
    <text evidence="2">The sequence shown here is derived from an EMBL/GenBank/DDBJ whole genome shotgun (WGS) entry which is preliminary data.</text>
</comment>
<evidence type="ECO:0000313" key="3">
    <source>
        <dbReference type="Proteomes" id="UP001066276"/>
    </source>
</evidence>
<sequence length="90" mass="9352">MNLHWIAGRGNKRNGGPGRMRGHEAGGGGALESCVGGGGPPGGPGETETGKEFEEKLGHVLQQLESIDSRGPAFREEMLFLHSQEAASAV</sequence>
<evidence type="ECO:0000313" key="2">
    <source>
        <dbReference type="EMBL" id="KAJ1095580.1"/>
    </source>
</evidence>
<accession>A0AAV7LVL8</accession>
<dbReference type="EMBL" id="JANPWB010000014">
    <property type="protein sequence ID" value="KAJ1095580.1"/>
    <property type="molecule type" value="Genomic_DNA"/>
</dbReference>